<evidence type="ECO:0000313" key="3">
    <source>
        <dbReference type="Proteomes" id="UP000325780"/>
    </source>
</evidence>
<keyword evidence="3" id="KW-1185">Reference proteome</keyword>
<dbReference type="AlphaFoldDB" id="A0A5N6TXF1"/>
<evidence type="ECO:0000313" key="2">
    <source>
        <dbReference type="EMBL" id="KAE8150997.1"/>
    </source>
</evidence>
<protein>
    <submittedName>
        <fullName evidence="2">Uncharacterized protein</fullName>
    </submittedName>
</protein>
<name>A0A5N6TXF1_ASPAV</name>
<dbReference type="Proteomes" id="UP000325780">
    <property type="component" value="Unassembled WGS sequence"/>
</dbReference>
<keyword evidence="1" id="KW-1133">Transmembrane helix</keyword>
<evidence type="ECO:0000256" key="1">
    <source>
        <dbReference type="SAM" id="Phobius"/>
    </source>
</evidence>
<keyword evidence="1" id="KW-0812">Transmembrane</keyword>
<gene>
    <name evidence="2" type="ORF">BDV25DRAFT_153358</name>
</gene>
<organism evidence="2 3">
    <name type="scientific">Aspergillus avenaceus</name>
    <dbReference type="NCBI Taxonomy" id="36643"/>
    <lineage>
        <taxon>Eukaryota</taxon>
        <taxon>Fungi</taxon>
        <taxon>Dikarya</taxon>
        <taxon>Ascomycota</taxon>
        <taxon>Pezizomycotina</taxon>
        <taxon>Eurotiomycetes</taxon>
        <taxon>Eurotiomycetidae</taxon>
        <taxon>Eurotiales</taxon>
        <taxon>Aspergillaceae</taxon>
        <taxon>Aspergillus</taxon>
        <taxon>Aspergillus subgen. Circumdati</taxon>
    </lineage>
</organism>
<dbReference type="EMBL" id="ML742080">
    <property type="protein sequence ID" value="KAE8150997.1"/>
    <property type="molecule type" value="Genomic_DNA"/>
</dbReference>
<feature type="transmembrane region" description="Helical" evidence="1">
    <location>
        <begin position="12"/>
        <end position="33"/>
    </location>
</feature>
<keyword evidence="1" id="KW-0472">Membrane</keyword>
<sequence length="101" mass="11472">MSSQSLSCHFVFITCVDFFIPDLPFLCFLFYLLQLFCSDDIHYVLGFFDSMLRPRNHQTYRVELLFHLHVAGVVGVGGGVNKFLGVSCIDKKFEPGRFAVG</sequence>
<accession>A0A5N6TXF1</accession>
<proteinExistence type="predicted"/>
<reference evidence="2 3" key="1">
    <citation type="submission" date="2019-04" db="EMBL/GenBank/DDBJ databases">
        <title>Friends and foes A comparative genomics study of 23 Aspergillus species from section Flavi.</title>
        <authorList>
            <consortium name="DOE Joint Genome Institute"/>
            <person name="Kjaerbolling I."/>
            <person name="Vesth T."/>
            <person name="Frisvad J.C."/>
            <person name="Nybo J.L."/>
            <person name="Theobald S."/>
            <person name="Kildgaard S."/>
            <person name="Isbrandt T."/>
            <person name="Kuo A."/>
            <person name="Sato A."/>
            <person name="Lyhne E.K."/>
            <person name="Kogle M.E."/>
            <person name="Wiebenga A."/>
            <person name="Kun R.S."/>
            <person name="Lubbers R.J."/>
            <person name="Makela M.R."/>
            <person name="Barry K."/>
            <person name="Chovatia M."/>
            <person name="Clum A."/>
            <person name="Daum C."/>
            <person name="Haridas S."/>
            <person name="He G."/>
            <person name="LaButti K."/>
            <person name="Lipzen A."/>
            <person name="Mondo S."/>
            <person name="Riley R."/>
            <person name="Salamov A."/>
            <person name="Simmons B.A."/>
            <person name="Magnuson J.K."/>
            <person name="Henrissat B."/>
            <person name="Mortensen U.H."/>
            <person name="Larsen T.O."/>
            <person name="Devries R.P."/>
            <person name="Grigoriev I.V."/>
            <person name="Machida M."/>
            <person name="Baker S.E."/>
            <person name="Andersen M.R."/>
        </authorList>
    </citation>
    <scope>NUCLEOTIDE SEQUENCE [LARGE SCALE GENOMIC DNA]</scope>
    <source>
        <strain evidence="2 3">IBT 18842</strain>
    </source>
</reference>
<feature type="non-terminal residue" evidence="2">
    <location>
        <position position="101"/>
    </location>
</feature>